<evidence type="ECO:0000256" key="3">
    <source>
        <dbReference type="ARBA" id="ARBA00005712"/>
    </source>
</evidence>
<keyword evidence="4 9" id="KW-0813">Transport</keyword>
<dbReference type="InterPro" id="IPR024037">
    <property type="entry name" value="Alt_ATP_synth_F1_esu"/>
</dbReference>
<dbReference type="Pfam" id="PF02823">
    <property type="entry name" value="ATP-synt_DE_N"/>
    <property type="match status" value="1"/>
</dbReference>
<organism evidence="11 12">
    <name type="scientific">Hoeflea ulvae</name>
    <dbReference type="NCBI Taxonomy" id="2983764"/>
    <lineage>
        <taxon>Bacteria</taxon>
        <taxon>Pseudomonadati</taxon>
        <taxon>Pseudomonadota</taxon>
        <taxon>Alphaproteobacteria</taxon>
        <taxon>Hyphomicrobiales</taxon>
        <taxon>Rhizobiaceae</taxon>
        <taxon>Hoeflea</taxon>
    </lineage>
</organism>
<comment type="subcellular location">
    <subcellularLocation>
        <location evidence="9">Cell membrane</location>
        <topology evidence="9">Peripheral membrane protein</topology>
    </subcellularLocation>
    <subcellularLocation>
        <location evidence="2">Endomembrane system</location>
        <topology evidence="2">Peripheral membrane protein</topology>
    </subcellularLocation>
</comment>
<name>A0ABT3YLX5_9HYPH</name>
<gene>
    <name evidence="9" type="primary">atpC</name>
    <name evidence="11" type="ORF">OEG82_22595</name>
</gene>
<dbReference type="InterPro" id="IPR001469">
    <property type="entry name" value="ATP_synth_F1_dsu/esu"/>
</dbReference>
<evidence type="ECO:0000313" key="12">
    <source>
        <dbReference type="Proteomes" id="UP001081283"/>
    </source>
</evidence>
<evidence type="ECO:0000256" key="8">
    <source>
        <dbReference type="ARBA" id="ARBA00023196"/>
    </source>
</evidence>
<dbReference type="NCBIfam" id="TIGR03166">
    <property type="entry name" value="alt_F1F0_F1_eps"/>
    <property type="match status" value="1"/>
</dbReference>
<keyword evidence="8 9" id="KW-0139">CF(1)</keyword>
<protein>
    <recommendedName>
        <fullName evidence="9">ATP synthase epsilon chain</fullName>
    </recommendedName>
    <alternativeName>
        <fullName evidence="9">ATP synthase F1 sector epsilon subunit</fullName>
    </alternativeName>
    <alternativeName>
        <fullName evidence="9">F-ATPase epsilon subunit</fullName>
    </alternativeName>
</protein>
<keyword evidence="5 9" id="KW-0375">Hydrogen ion transport</keyword>
<feature type="domain" description="ATP synthase F1 complex delta/epsilon subunit N-terminal" evidence="10">
    <location>
        <begin position="7"/>
        <end position="83"/>
    </location>
</feature>
<keyword evidence="7 9" id="KW-0472">Membrane</keyword>
<comment type="function">
    <text evidence="1 9">Produces ATP from ADP in the presence of a proton gradient across the membrane.</text>
</comment>
<evidence type="ECO:0000256" key="1">
    <source>
        <dbReference type="ARBA" id="ARBA00003543"/>
    </source>
</evidence>
<keyword evidence="9" id="KW-0066">ATP synthesis</keyword>
<keyword evidence="6 9" id="KW-0406">Ion transport</keyword>
<dbReference type="Gene3D" id="2.60.15.10">
    <property type="entry name" value="F0F1 ATP synthase delta/epsilon subunit, N-terminal"/>
    <property type="match status" value="1"/>
</dbReference>
<evidence type="ECO:0000256" key="4">
    <source>
        <dbReference type="ARBA" id="ARBA00022448"/>
    </source>
</evidence>
<dbReference type="RefSeq" id="WP_267614605.1">
    <property type="nucleotide sequence ID" value="NZ_JAOVZQ010000001.1"/>
</dbReference>
<accession>A0ABT3YLX5</accession>
<proteinExistence type="inferred from homology"/>
<comment type="subunit">
    <text evidence="9">F-type ATPases have 2 components, CF(1) - the catalytic core - and CF(0) - the membrane proton channel. CF(1) has five subunits: alpha(3), beta(3), gamma(1), delta(1), epsilon(1). CF(0) has three main subunits: a, b and c.</text>
</comment>
<evidence type="ECO:0000256" key="5">
    <source>
        <dbReference type="ARBA" id="ARBA00022781"/>
    </source>
</evidence>
<reference evidence="11" key="1">
    <citation type="submission" date="2022-10" db="EMBL/GenBank/DDBJ databases">
        <title>Hoeflea sp. J2-29, isolated from marine algae.</title>
        <authorList>
            <person name="Kristyanto S."/>
            <person name="Kim J.M."/>
            <person name="Jeon C.O."/>
        </authorList>
    </citation>
    <scope>NUCLEOTIDE SEQUENCE</scope>
    <source>
        <strain evidence="11">J2-29</strain>
    </source>
</reference>
<evidence type="ECO:0000256" key="9">
    <source>
        <dbReference type="HAMAP-Rule" id="MF_00530"/>
    </source>
</evidence>
<dbReference type="Proteomes" id="UP001081283">
    <property type="component" value="Unassembled WGS sequence"/>
</dbReference>
<comment type="similarity">
    <text evidence="3 9">Belongs to the ATPase epsilon chain family.</text>
</comment>
<dbReference type="EMBL" id="JAOVZQ010000001">
    <property type="protein sequence ID" value="MCY0096779.1"/>
    <property type="molecule type" value="Genomic_DNA"/>
</dbReference>
<dbReference type="SUPFAM" id="SSF51344">
    <property type="entry name" value="Epsilon subunit of F1F0-ATP synthase N-terminal domain"/>
    <property type="match status" value="1"/>
</dbReference>
<dbReference type="InterPro" id="IPR036771">
    <property type="entry name" value="ATPsynth_dsu/esu_N"/>
</dbReference>
<evidence type="ECO:0000256" key="2">
    <source>
        <dbReference type="ARBA" id="ARBA00004184"/>
    </source>
</evidence>
<evidence type="ECO:0000259" key="10">
    <source>
        <dbReference type="Pfam" id="PF02823"/>
    </source>
</evidence>
<evidence type="ECO:0000313" key="11">
    <source>
        <dbReference type="EMBL" id="MCY0096779.1"/>
    </source>
</evidence>
<sequence>MSMASEMHVILRLPDRMLFQGRATSVTAVAPNGAFGIWPNHVDFVTALVPSVLTLRLVDGAEEIFGLDEGLLVKKGHTVSVAALRGVHGDDLDSLQATVEASFVQMDEDERQARSALSRLEADMVRRFAELQRPLK</sequence>
<dbReference type="InterPro" id="IPR020546">
    <property type="entry name" value="ATP_synth_F1_dsu/esu_N"/>
</dbReference>
<evidence type="ECO:0000256" key="6">
    <source>
        <dbReference type="ARBA" id="ARBA00023065"/>
    </source>
</evidence>
<comment type="caution">
    <text evidence="11">The sequence shown here is derived from an EMBL/GenBank/DDBJ whole genome shotgun (WGS) entry which is preliminary data.</text>
</comment>
<keyword evidence="12" id="KW-1185">Reference proteome</keyword>
<keyword evidence="9" id="KW-1003">Cell membrane</keyword>
<dbReference type="HAMAP" id="MF_00530">
    <property type="entry name" value="ATP_synth_epsil_bac"/>
    <property type="match status" value="1"/>
</dbReference>
<evidence type="ECO:0000256" key="7">
    <source>
        <dbReference type="ARBA" id="ARBA00023136"/>
    </source>
</evidence>
<dbReference type="CDD" id="cd12152">
    <property type="entry name" value="F1-ATPase_delta"/>
    <property type="match status" value="1"/>
</dbReference>